<dbReference type="EMBL" id="JARKIE010000519">
    <property type="protein sequence ID" value="KAJ7631479.1"/>
    <property type="molecule type" value="Genomic_DNA"/>
</dbReference>
<protein>
    <submittedName>
        <fullName evidence="2">Uncharacterized protein</fullName>
    </submittedName>
</protein>
<evidence type="ECO:0000256" key="1">
    <source>
        <dbReference type="SAM" id="MobiDB-lite"/>
    </source>
</evidence>
<proteinExistence type="predicted"/>
<sequence length="340" mass="37189">MTLGLPDSDPPPVYDSHTMTEPKKEDGTTSGAEPRYIYYHIYAPDGAIPSNSPFDSTKPFVGRIPARSVPPPHTVTTLKRCFVKKENIADPAESRTALYHNLYAHRPLDNLAKLAILGPGHANGTTPQTAFALVFVEELTAEENTRVRALESGENIEVNPEYLYYHLFTQFDEDTSATRFHPNEPALGRVEKIRISPPHTAATTKRCIAKAEGKPICAYAGQLFADIAADTVMANSAYISLIRNDCAGSTADKPLVLVQPERGPGFYTIPIQVISPGKSWGSFKPELGTLLYTDGVPDSLRGNVGRRLYKCSSTCGSKTFDGCKRSPILVADFSSYVMLF</sequence>
<feature type="compositionally biased region" description="Basic and acidic residues" evidence="1">
    <location>
        <begin position="18"/>
        <end position="27"/>
    </location>
</feature>
<evidence type="ECO:0000313" key="3">
    <source>
        <dbReference type="Proteomes" id="UP001221757"/>
    </source>
</evidence>
<reference evidence="2" key="1">
    <citation type="submission" date="2023-03" db="EMBL/GenBank/DDBJ databases">
        <title>Massive genome expansion in bonnet fungi (Mycena s.s.) driven by repeated elements and novel gene families across ecological guilds.</title>
        <authorList>
            <consortium name="Lawrence Berkeley National Laboratory"/>
            <person name="Harder C.B."/>
            <person name="Miyauchi S."/>
            <person name="Viragh M."/>
            <person name="Kuo A."/>
            <person name="Thoen E."/>
            <person name="Andreopoulos B."/>
            <person name="Lu D."/>
            <person name="Skrede I."/>
            <person name="Drula E."/>
            <person name="Henrissat B."/>
            <person name="Morin E."/>
            <person name="Kohler A."/>
            <person name="Barry K."/>
            <person name="LaButti K."/>
            <person name="Morin E."/>
            <person name="Salamov A."/>
            <person name="Lipzen A."/>
            <person name="Mereny Z."/>
            <person name="Hegedus B."/>
            <person name="Baldrian P."/>
            <person name="Stursova M."/>
            <person name="Weitz H."/>
            <person name="Taylor A."/>
            <person name="Grigoriev I.V."/>
            <person name="Nagy L.G."/>
            <person name="Martin F."/>
            <person name="Kauserud H."/>
        </authorList>
    </citation>
    <scope>NUCLEOTIDE SEQUENCE</scope>
    <source>
        <strain evidence="2">CBHHK067</strain>
    </source>
</reference>
<dbReference type="AlphaFoldDB" id="A0AAD7BWF3"/>
<accession>A0AAD7BWF3</accession>
<gene>
    <name evidence="2" type="ORF">B0H17DRAFT_1109175</name>
</gene>
<keyword evidence="3" id="KW-1185">Reference proteome</keyword>
<name>A0AAD7BWF3_MYCRO</name>
<comment type="caution">
    <text evidence="2">The sequence shown here is derived from an EMBL/GenBank/DDBJ whole genome shotgun (WGS) entry which is preliminary data.</text>
</comment>
<dbReference type="Proteomes" id="UP001221757">
    <property type="component" value="Unassembled WGS sequence"/>
</dbReference>
<organism evidence="2 3">
    <name type="scientific">Mycena rosella</name>
    <name type="common">Pink bonnet</name>
    <name type="synonym">Agaricus rosellus</name>
    <dbReference type="NCBI Taxonomy" id="1033263"/>
    <lineage>
        <taxon>Eukaryota</taxon>
        <taxon>Fungi</taxon>
        <taxon>Dikarya</taxon>
        <taxon>Basidiomycota</taxon>
        <taxon>Agaricomycotina</taxon>
        <taxon>Agaricomycetes</taxon>
        <taxon>Agaricomycetidae</taxon>
        <taxon>Agaricales</taxon>
        <taxon>Marasmiineae</taxon>
        <taxon>Mycenaceae</taxon>
        <taxon>Mycena</taxon>
    </lineage>
</organism>
<feature type="region of interest" description="Disordered" evidence="1">
    <location>
        <begin position="1"/>
        <end position="31"/>
    </location>
</feature>
<evidence type="ECO:0000313" key="2">
    <source>
        <dbReference type="EMBL" id="KAJ7631479.1"/>
    </source>
</evidence>